<sequence length="62" mass="7248">ALRAKIFKIVQGDDNTQFFHMIANGKYRKKKIIQLEQDEGTIVGHENLKLYISDYYKKLFGA</sequence>
<accession>A0A452Z2Z0</accession>
<reference evidence="1" key="3">
    <citation type="journal article" date="2017" name="Nature">
        <title>Genome sequence of the progenitor of the wheat D genome Aegilops tauschii.</title>
        <authorList>
            <person name="Luo M.C."/>
            <person name="Gu Y.Q."/>
            <person name="Puiu D."/>
            <person name="Wang H."/>
            <person name="Twardziok S.O."/>
            <person name="Deal K.R."/>
            <person name="Huo N."/>
            <person name="Zhu T."/>
            <person name="Wang L."/>
            <person name="Wang Y."/>
            <person name="McGuire P.E."/>
            <person name="Liu S."/>
            <person name="Long H."/>
            <person name="Ramasamy R.K."/>
            <person name="Rodriguez J.C."/>
            <person name="Van S.L."/>
            <person name="Yuan L."/>
            <person name="Wang Z."/>
            <person name="Xia Z."/>
            <person name="Xiao L."/>
            <person name="Anderson O.D."/>
            <person name="Ouyang S."/>
            <person name="Liang Y."/>
            <person name="Zimin A.V."/>
            <person name="Pertea G."/>
            <person name="Qi P."/>
            <person name="Bennetzen J.L."/>
            <person name="Dai X."/>
            <person name="Dawson M.W."/>
            <person name="Muller H.G."/>
            <person name="Kugler K."/>
            <person name="Rivarola-Duarte L."/>
            <person name="Spannagl M."/>
            <person name="Mayer K.F.X."/>
            <person name="Lu F.H."/>
            <person name="Bevan M.W."/>
            <person name="Leroy P."/>
            <person name="Li P."/>
            <person name="You F.M."/>
            <person name="Sun Q."/>
            <person name="Liu Z."/>
            <person name="Lyons E."/>
            <person name="Wicker T."/>
            <person name="Salzberg S.L."/>
            <person name="Devos K.M."/>
            <person name="Dvorak J."/>
        </authorList>
    </citation>
    <scope>NUCLEOTIDE SEQUENCE [LARGE SCALE GENOMIC DNA]</scope>
    <source>
        <strain evidence="1">cv. AL8/78</strain>
    </source>
</reference>
<reference evidence="2" key="2">
    <citation type="journal article" date="2017" name="Nat. Plants">
        <title>The Aegilops tauschii genome reveals multiple impacts of transposons.</title>
        <authorList>
            <person name="Zhao G."/>
            <person name="Zou C."/>
            <person name="Li K."/>
            <person name="Wang K."/>
            <person name="Li T."/>
            <person name="Gao L."/>
            <person name="Zhang X."/>
            <person name="Wang H."/>
            <person name="Yang Z."/>
            <person name="Liu X."/>
            <person name="Jiang W."/>
            <person name="Mao L."/>
            <person name="Kong X."/>
            <person name="Jiao Y."/>
            <person name="Jia J."/>
        </authorList>
    </citation>
    <scope>NUCLEOTIDE SEQUENCE [LARGE SCALE GENOMIC DNA]</scope>
    <source>
        <strain evidence="2">cv. AL8/78</strain>
    </source>
</reference>
<dbReference type="Proteomes" id="UP000015105">
    <property type="component" value="Chromosome 1D"/>
</dbReference>
<dbReference type="AlphaFoldDB" id="A0A452Z2Z0"/>
<protein>
    <submittedName>
        <fullName evidence="1">Uncharacterized protein</fullName>
    </submittedName>
</protein>
<keyword evidence="2" id="KW-1185">Reference proteome</keyword>
<proteinExistence type="predicted"/>
<name>A0A452Z2Z0_AEGTS</name>
<dbReference type="Gramene" id="AET1Gv20615900.3">
    <property type="protein sequence ID" value="AET1Gv20615900.3"/>
    <property type="gene ID" value="AET1Gv20615900"/>
</dbReference>
<organism evidence="1 2">
    <name type="scientific">Aegilops tauschii subsp. strangulata</name>
    <name type="common">Goatgrass</name>
    <dbReference type="NCBI Taxonomy" id="200361"/>
    <lineage>
        <taxon>Eukaryota</taxon>
        <taxon>Viridiplantae</taxon>
        <taxon>Streptophyta</taxon>
        <taxon>Embryophyta</taxon>
        <taxon>Tracheophyta</taxon>
        <taxon>Spermatophyta</taxon>
        <taxon>Magnoliopsida</taxon>
        <taxon>Liliopsida</taxon>
        <taxon>Poales</taxon>
        <taxon>Poaceae</taxon>
        <taxon>BOP clade</taxon>
        <taxon>Pooideae</taxon>
        <taxon>Triticodae</taxon>
        <taxon>Triticeae</taxon>
        <taxon>Triticinae</taxon>
        <taxon>Aegilops</taxon>
    </lineage>
</organism>
<dbReference type="EnsemblPlants" id="AET1Gv20615900.3">
    <property type="protein sequence ID" value="AET1Gv20615900.3"/>
    <property type="gene ID" value="AET1Gv20615900"/>
</dbReference>
<evidence type="ECO:0000313" key="1">
    <source>
        <dbReference type="EnsemblPlants" id="AET1Gv20615900.3"/>
    </source>
</evidence>
<evidence type="ECO:0000313" key="2">
    <source>
        <dbReference type="Proteomes" id="UP000015105"/>
    </source>
</evidence>
<reference evidence="1" key="5">
    <citation type="journal article" date="2021" name="G3 (Bethesda)">
        <title>Aegilops tauschii genome assembly Aet v5.0 features greater sequence contiguity and improved annotation.</title>
        <authorList>
            <person name="Wang L."/>
            <person name="Zhu T."/>
            <person name="Rodriguez J.C."/>
            <person name="Deal K.R."/>
            <person name="Dubcovsky J."/>
            <person name="McGuire P.E."/>
            <person name="Lux T."/>
            <person name="Spannagl M."/>
            <person name="Mayer K.F.X."/>
            <person name="Baldrich P."/>
            <person name="Meyers B.C."/>
            <person name="Huo N."/>
            <person name="Gu Y.Q."/>
            <person name="Zhou H."/>
            <person name="Devos K.M."/>
            <person name="Bennetzen J.L."/>
            <person name="Unver T."/>
            <person name="Budak H."/>
            <person name="Gulick P.J."/>
            <person name="Galiba G."/>
            <person name="Kalapos B."/>
            <person name="Nelson D.R."/>
            <person name="Li P."/>
            <person name="You F.M."/>
            <person name="Luo M.C."/>
            <person name="Dvorak J."/>
        </authorList>
    </citation>
    <scope>NUCLEOTIDE SEQUENCE [LARGE SCALE GENOMIC DNA]</scope>
    <source>
        <strain evidence="1">cv. AL8/78</strain>
    </source>
</reference>
<reference evidence="2" key="1">
    <citation type="journal article" date="2014" name="Science">
        <title>Ancient hybridizations among the ancestral genomes of bread wheat.</title>
        <authorList>
            <consortium name="International Wheat Genome Sequencing Consortium,"/>
            <person name="Marcussen T."/>
            <person name="Sandve S.R."/>
            <person name="Heier L."/>
            <person name="Spannagl M."/>
            <person name="Pfeifer M."/>
            <person name="Jakobsen K.S."/>
            <person name="Wulff B.B."/>
            <person name="Steuernagel B."/>
            <person name="Mayer K.F."/>
            <person name="Olsen O.A."/>
        </authorList>
    </citation>
    <scope>NUCLEOTIDE SEQUENCE [LARGE SCALE GENOMIC DNA]</scope>
    <source>
        <strain evidence="2">cv. AL8/78</strain>
    </source>
</reference>
<reference evidence="1" key="4">
    <citation type="submission" date="2019-03" db="UniProtKB">
        <authorList>
            <consortium name="EnsemblPlants"/>
        </authorList>
    </citation>
    <scope>IDENTIFICATION</scope>
</reference>